<dbReference type="SUPFAM" id="SSF52096">
    <property type="entry name" value="ClpP/crotonase"/>
    <property type="match status" value="1"/>
</dbReference>
<dbReference type="EMBL" id="CP123443">
    <property type="protein sequence ID" value="WGK68089.1"/>
    <property type="molecule type" value="Genomic_DNA"/>
</dbReference>
<organism evidence="2 3">
    <name type="scientific">Candidatus Haliotispira prima</name>
    <dbReference type="NCBI Taxonomy" id="3034016"/>
    <lineage>
        <taxon>Bacteria</taxon>
        <taxon>Pseudomonadati</taxon>
        <taxon>Spirochaetota</taxon>
        <taxon>Spirochaetia</taxon>
        <taxon>Spirochaetales</taxon>
        <taxon>Spirochaetaceae</taxon>
        <taxon>Candidatus Haliotispira</taxon>
    </lineage>
</organism>
<evidence type="ECO:0000313" key="3">
    <source>
        <dbReference type="Proteomes" id="UP001228690"/>
    </source>
</evidence>
<accession>A0ABY8MDN7</accession>
<dbReference type="PANTHER" id="PTHR42964:SF1">
    <property type="entry name" value="POLYKETIDE BIOSYNTHESIS ENOYL-COA HYDRATASE PKSH-RELATED"/>
    <property type="match status" value="1"/>
</dbReference>
<comment type="similarity">
    <text evidence="1">Belongs to the enoyl-CoA hydratase/isomerase family.</text>
</comment>
<dbReference type="InterPro" id="IPR029045">
    <property type="entry name" value="ClpP/crotonase-like_dom_sf"/>
</dbReference>
<gene>
    <name evidence="2" type="ORF">P0082_06290</name>
</gene>
<dbReference type="CDD" id="cd06558">
    <property type="entry name" value="crotonase-like"/>
    <property type="match status" value="1"/>
</dbReference>
<dbReference type="Gene3D" id="3.90.226.10">
    <property type="entry name" value="2-enoyl-CoA Hydratase, Chain A, domain 1"/>
    <property type="match status" value="1"/>
</dbReference>
<protein>
    <submittedName>
        <fullName evidence="2">Enoyl-CoA hydratase/isomerase family protein</fullName>
    </submittedName>
</protein>
<dbReference type="Pfam" id="PF00378">
    <property type="entry name" value="ECH_1"/>
    <property type="match status" value="1"/>
</dbReference>
<dbReference type="InterPro" id="IPR001753">
    <property type="entry name" value="Enoyl-CoA_hydra/iso"/>
</dbReference>
<sequence>MAGAEFHLLDLGQSRCSDASENRAGTHLGALALIVLSDPSGNGNALDTELLNCLTEQLEAWRTENIRAVILRSASDIAFSVGMDFAAFRRQAPSSAGPSSAEPPSAGKDAASLYRRCLDSIYHFPAPVFCLLEKPARAGGVGLVMAADLVLATQEASLTLGEALFGLIPANVMPYLRKRINERKANRMVSIPEALDAQTLFQWGLIDFAPLADTGELEKLLKKLLRSTLRCNPAALAKQKAFGRQIGDLPLDRQQVLAEETLARCLEDPAVETGINAFLSGGLGPWAAKPPKTLFLHS</sequence>
<dbReference type="PANTHER" id="PTHR42964">
    <property type="entry name" value="ENOYL-COA HYDRATASE"/>
    <property type="match status" value="1"/>
</dbReference>
<evidence type="ECO:0000256" key="1">
    <source>
        <dbReference type="ARBA" id="ARBA00005254"/>
    </source>
</evidence>
<dbReference type="InterPro" id="IPR051683">
    <property type="entry name" value="Enoyl-CoA_Hydratase/Isomerase"/>
</dbReference>
<evidence type="ECO:0000313" key="2">
    <source>
        <dbReference type="EMBL" id="WGK68089.1"/>
    </source>
</evidence>
<reference evidence="2 3" key="1">
    <citation type="submission" date="2023-04" db="EMBL/GenBank/DDBJ databases">
        <title>Spirochaete genome identified in red abalone sample constitutes a novel genus.</title>
        <authorList>
            <person name="Sharma S.P."/>
            <person name="Purcell C.M."/>
            <person name="Hyde J.R."/>
            <person name="Severin A.J."/>
        </authorList>
    </citation>
    <scope>NUCLEOTIDE SEQUENCE [LARGE SCALE GENOMIC DNA]</scope>
    <source>
        <strain evidence="2 3">SP-2023</strain>
    </source>
</reference>
<dbReference type="RefSeq" id="WP_326926254.1">
    <property type="nucleotide sequence ID" value="NZ_CP123443.1"/>
</dbReference>
<keyword evidence="3" id="KW-1185">Reference proteome</keyword>
<proteinExistence type="inferred from homology"/>
<dbReference type="Proteomes" id="UP001228690">
    <property type="component" value="Chromosome"/>
</dbReference>
<name>A0ABY8MDN7_9SPIO</name>